<organism evidence="8 9">
    <name type="scientific">Pisum sativum</name>
    <name type="common">Garden pea</name>
    <name type="synonym">Lathyrus oleraceus</name>
    <dbReference type="NCBI Taxonomy" id="3888"/>
    <lineage>
        <taxon>Eukaryota</taxon>
        <taxon>Viridiplantae</taxon>
        <taxon>Streptophyta</taxon>
        <taxon>Embryophyta</taxon>
        <taxon>Tracheophyta</taxon>
        <taxon>Spermatophyta</taxon>
        <taxon>Magnoliopsida</taxon>
        <taxon>eudicotyledons</taxon>
        <taxon>Gunneridae</taxon>
        <taxon>Pentapetalae</taxon>
        <taxon>rosids</taxon>
        <taxon>fabids</taxon>
        <taxon>Fabales</taxon>
        <taxon>Fabaceae</taxon>
        <taxon>Papilionoideae</taxon>
        <taxon>50 kb inversion clade</taxon>
        <taxon>NPAAA clade</taxon>
        <taxon>Hologalegina</taxon>
        <taxon>IRL clade</taxon>
        <taxon>Fabeae</taxon>
        <taxon>Lathyrus</taxon>
    </lineage>
</organism>
<dbReference type="Gramene" id="Psat07G0316500-T1">
    <property type="protein sequence ID" value="KAI5386917.1"/>
    <property type="gene ID" value="KIW84_073165"/>
</dbReference>
<evidence type="ECO:0000256" key="4">
    <source>
        <dbReference type="ARBA" id="ARBA00022833"/>
    </source>
</evidence>
<dbReference type="Gene3D" id="3.30.160.60">
    <property type="entry name" value="Classic Zinc Finger"/>
    <property type="match status" value="1"/>
</dbReference>
<keyword evidence="2" id="KW-0479">Metal-binding</keyword>
<dbReference type="PROSITE" id="PS50171">
    <property type="entry name" value="ZF_MATRIN"/>
    <property type="match status" value="1"/>
</dbReference>
<reference evidence="8 9" key="1">
    <citation type="journal article" date="2022" name="Nat. Genet.">
        <title>Improved pea reference genome and pan-genome highlight genomic features and evolutionary characteristics.</title>
        <authorList>
            <person name="Yang T."/>
            <person name="Liu R."/>
            <person name="Luo Y."/>
            <person name="Hu S."/>
            <person name="Wang D."/>
            <person name="Wang C."/>
            <person name="Pandey M.K."/>
            <person name="Ge S."/>
            <person name="Xu Q."/>
            <person name="Li N."/>
            <person name="Li G."/>
            <person name="Huang Y."/>
            <person name="Saxena R.K."/>
            <person name="Ji Y."/>
            <person name="Li M."/>
            <person name="Yan X."/>
            <person name="He Y."/>
            <person name="Liu Y."/>
            <person name="Wang X."/>
            <person name="Xiang C."/>
            <person name="Varshney R.K."/>
            <person name="Ding H."/>
            <person name="Gao S."/>
            <person name="Zong X."/>
        </authorList>
    </citation>
    <scope>NUCLEOTIDE SEQUENCE [LARGE SCALE GENOMIC DNA]</scope>
    <source>
        <strain evidence="8 9">cv. Zhongwan 6</strain>
    </source>
</reference>
<dbReference type="InterPro" id="IPR041591">
    <property type="entry name" value="OCRE"/>
</dbReference>
<protein>
    <recommendedName>
        <fullName evidence="7">Matrin-type domain-containing protein</fullName>
    </recommendedName>
</protein>
<feature type="domain" description="Matrin-type" evidence="7">
    <location>
        <begin position="262"/>
        <end position="293"/>
    </location>
</feature>
<feature type="compositionally biased region" description="Basic and acidic residues" evidence="6">
    <location>
        <begin position="420"/>
        <end position="429"/>
    </location>
</feature>
<dbReference type="InterPro" id="IPR046796">
    <property type="entry name" value="Transposase_32_dom"/>
</dbReference>
<dbReference type="InterPro" id="IPR003604">
    <property type="entry name" value="Matrin/U1-like-C_Znf_C2H2"/>
</dbReference>
<dbReference type="PANTHER" id="PTHR13173:SF10">
    <property type="entry name" value="WW DOMAIN-BINDING PROTEIN 4"/>
    <property type="match status" value="1"/>
</dbReference>
<evidence type="ECO:0000256" key="2">
    <source>
        <dbReference type="ARBA" id="ARBA00022723"/>
    </source>
</evidence>
<feature type="compositionally biased region" description="Basic and acidic residues" evidence="6">
    <location>
        <begin position="461"/>
        <end position="491"/>
    </location>
</feature>
<dbReference type="InterPro" id="IPR036236">
    <property type="entry name" value="Znf_C2H2_sf"/>
</dbReference>
<dbReference type="PANTHER" id="PTHR13173">
    <property type="entry name" value="WW DOMAIN BINDING PROTEIN 4"/>
    <property type="match status" value="1"/>
</dbReference>
<evidence type="ECO:0000256" key="6">
    <source>
        <dbReference type="SAM" id="MobiDB-lite"/>
    </source>
</evidence>
<dbReference type="GO" id="GO:0000398">
    <property type="term" value="P:mRNA splicing, via spliceosome"/>
    <property type="evidence" value="ECO:0007669"/>
    <property type="project" value="InterPro"/>
</dbReference>
<dbReference type="EMBL" id="JAMSHJ010000007">
    <property type="protein sequence ID" value="KAI5386917.1"/>
    <property type="molecule type" value="Genomic_DNA"/>
</dbReference>
<dbReference type="Pfam" id="PF17780">
    <property type="entry name" value="OCRE"/>
    <property type="match status" value="1"/>
</dbReference>
<dbReference type="SMART" id="SM00451">
    <property type="entry name" value="ZnF_U1"/>
    <property type="match status" value="1"/>
</dbReference>
<evidence type="ECO:0000313" key="8">
    <source>
        <dbReference type="EMBL" id="KAI5386917.1"/>
    </source>
</evidence>
<dbReference type="InterPro" id="IPR013085">
    <property type="entry name" value="U1-CZ_Znf_C2H2"/>
</dbReference>
<dbReference type="Pfam" id="PF20167">
    <property type="entry name" value="Transposase_32"/>
    <property type="match status" value="1"/>
</dbReference>
<dbReference type="Proteomes" id="UP001058974">
    <property type="component" value="Chromosome 7"/>
</dbReference>
<proteinExistence type="predicted"/>
<evidence type="ECO:0000256" key="5">
    <source>
        <dbReference type="ARBA" id="ARBA00023242"/>
    </source>
</evidence>
<dbReference type="InterPro" id="IPR040023">
    <property type="entry name" value="WBP4"/>
</dbReference>
<feature type="region of interest" description="Disordered" evidence="6">
    <location>
        <begin position="396"/>
        <end position="500"/>
    </location>
</feature>
<name>A0A9D4ZV79_PEA</name>
<comment type="subcellular location">
    <subcellularLocation>
        <location evidence="1">Nucleus</location>
    </subcellularLocation>
</comment>
<keyword evidence="5" id="KW-0539">Nucleus</keyword>
<comment type="caution">
    <text evidence="8">The sequence shown here is derived from an EMBL/GenBank/DDBJ whole genome shotgun (WGS) entry which is preliminary data.</text>
</comment>
<dbReference type="InterPro" id="IPR000690">
    <property type="entry name" value="Matrin/U1-C_Znf_C2H2"/>
</dbReference>
<evidence type="ECO:0000259" key="7">
    <source>
        <dbReference type="PROSITE" id="PS50171"/>
    </source>
</evidence>
<keyword evidence="9" id="KW-1185">Reference proteome</keyword>
<evidence type="ECO:0000256" key="1">
    <source>
        <dbReference type="ARBA" id="ARBA00004123"/>
    </source>
</evidence>
<dbReference type="GO" id="GO:0003723">
    <property type="term" value="F:RNA binding"/>
    <property type="evidence" value="ECO:0007669"/>
    <property type="project" value="TreeGrafter"/>
</dbReference>
<keyword evidence="3" id="KW-0863">Zinc-finger</keyword>
<gene>
    <name evidence="8" type="ORF">KIW84_073165</name>
</gene>
<dbReference type="SUPFAM" id="SSF57667">
    <property type="entry name" value="beta-beta-alpha zinc fingers"/>
    <property type="match status" value="1"/>
</dbReference>
<dbReference type="GO" id="GO:0008270">
    <property type="term" value="F:zinc ion binding"/>
    <property type="evidence" value="ECO:0007669"/>
    <property type="project" value="UniProtKB-KW"/>
</dbReference>
<keyword evidence="4" id="KW-0862">Zinc</keyword>
<dbReference type="AlphaFoldDB" id="A0A9D4ZV79"/>
<sequence>MSQSPNEVNTFRTTYHEDKYEQIKSQSMVEEKHWMYQNDTYTEVTNILKKQKLIYFNDKIQPVSLDLIWEFYANALRVTSDEDDPTGNAAFVSWVRGKVIKYDGKTINSVLKCKFYDSVCPFAEMKRSDKNYWPYTDMKNSLIRPGHDWAPTSKISPAKIMVVDLALIPKALAYFIHHNLSTNRSGSELISERALLLHQILHQKQVNIGQIIAADMDDIAQSPKKSLGHATVIYLLCKKAGVPDHVGPYAYGQQYWVSQGNKWCDVCKIFISNNPSSIRNHELGQRHKDNVTKRLATMRKDNVAKEKEHKETANALEKIEARAQLSYQKDKAKFEEARESHELDAQEWEFDSASGYYYHKTNGFCYDQKSGFYYSDAIGKWVTHDEAYASPHFALNSGRNIPSGKKGSTPSQSKSQSKSVETKPNKHLDGLLPGPVLRVNPMRSVKAAPSSLAVGKRKRPNEKSKVVSQEEKEALKAREAARKRVEQREKPLLGLYNKPY</sequence>
<evidence type="ECO:0000256" key="3">
    <source>
        <dbReference type="ARBA" id="ARBA00022771"/>
    </source>
</evidence>
<dbReference type="Pfam" id="PF06220">
    <property type="entry name" value="zf-U1"/>
    <property type="match status" value="1"/>
</dbReference>
<evidence type="ECO:0000313" key="9">
    <source>
        <dbReference type="Proteomes" id="UP001058974"/>
    </source>
</evidence>
<dbReference type="GO" id="GO:0071011">
    <property type="term" value="C:precatalytic spliceosome"/>
    <property type="evidence" value="ECO:0007669"/>
    <property type="project" value="TreeGrafter"/>
</dbReference>
<feature type="compositionally biased region" description="Low complexity" evidence="6">
    <location>
        <begin position="402"/>
        <end position="419"/>
    </location>
</feature>
<accession>A0A9D4ZV79</accession>